<evidence type="ECO:0000313" key="3">
    <source>
        <dbReference type="Proteomes" id="UP000247233"/>
    </source>
</evidence>
<accession>A0A317WB03</accession>
<dbReference type="RefSeq" id="XP_025399685.1">
    <property type="nucleotide sequence ID" value="XM_025543151.1"/>
</dbReference>
<gene>
    <name evidence="2" type="ORF">BO70DRAFT_361895</name>
</gene>
<dbReference type="GeneID" id="37065388"/>
<organism evidence="2 3">
    <name type="scientific">Aspergillus heteromorphus CBS 117.55</name>
    <dbReference type="NCBI Taxonomy" id="1448321"/>
    <lineage>
        <taxon>Eukaryota</taxon>
        <taxon>Fungi</taxon>
        <taxon>Dikarya</taxon>
        <taxon>Ascomycota</taxon>
        <taxon>Pezizomycotina</taxon>
        <taxon>Eurotiomycetes</taxon>
        <taxon>Eurotiomycetidae</taxon>
        <taxon>Eurotiales</taxon>
        <taxon>Aspergillaceae</taxon>
        <taxon>Aspergillus</taxon>
        <taxon>Aspergillus subgen. Circumdati</taxon>
    </lineage>
</organism>
<feature type="region of interest" description="Disordered" evidence="1">
    <location>
        <begin position="51"/>
        <end position="74"/>
    </location>
</feature>
<comment type="caution">
    <text evidence="2">The sequence shown here is derived from an EMBL/GenBank/DDBJ whole genome shotgun (WGS) entry which is preliminary data.</text>
</comment>
<protein>
    <submittedName>
        <fullName evidence="2">Uncharacterized protein</fullName>
    </submittedName>
</protein>
<dbReference type="EMBL" id="MSFL01000011">
    <property type="protein sequence ID" value="PWY82971.1"/>
    <property type="molecule type" value="Genomic_DNA"/>
</dbReference>
<evidence type="ECO:0000313" key="2">
    <source>
        <dbReference type="EMBL" id="PWY82971.1"/>
    </source>
</evidence>
<dbReference type="AlphaFoldDB" id="A0A317WB03"/>
<dbReference type="VEuPathDB" id="FungiDB:BO70DRAFT_361895"/>
<sequence>MEILRTARYQYRYRADGTVRLANGLPPTTSVSVSDFSISETAKDLALPTARGIARKTEDQRERDTRSWSYSTYS</sequence>
<evidence type="ECO:0000256" key="1">
    <source>
        <dbReference type="SAM" id="MobiDB-lite"/>
    </source>
</evidence>
<feature type="compositionally biased region" description="Basic and acidic residues" evidence="1">
    <location>
        <begin position="55"/>
        <end position="66"/>
    </location>
</feature>
<dbReference type="Proteomes" id="UP000247233">
    <property type="component" value="Unassembled WGS sequence"/>
</dbReference>
<proteinExistence type="predicted"/>
<name>A0A317WB03_9EURO</name>
<reference evidence="2 3" key="1">
    <citation type="submission" date="2016-12" db="EMBL/GenBank/DDBJ databases">
        <title>The genomes of Aspergillus section Nigri reveals drivers in fungal speciation.</title>
        <authorList>
            <consortium name="DOE Joint Genome Institute"/>
            <person name="Vesth T.C."/>
            <person name="Nybo J."/>
            <person name="Theobald S."/>
            <person name="Brandl J."/>
            <person name="Frisvad J.C."/>
            <person name="Nielsen K.F."/>
            <person name="Lyhne E.K."/>
            <person name="Kogle M.E."/>
            <person name="Kuo A."/>
            <person name="Riley R."/>
            <person name="Clum A."/>
            <person name="Nolan M."/>
            <person name="Lipzen A."/>
            <person name="Salamov A."/>
            <person name="Henrissat B."/>
            <person name="Wiebenga A."/>
            <person name="De Vries R.P."/>
            <person name="Grigoriev I.V."/>
            <person name="Mortensen U.H."/>
            <person name="Andersen M.R."/>
            <person name="Baker S.E."/>
        </authorList>
    </citation>
    <scope>NUCLEOTIDE SEQUENCE [LARGE SCALE GENOMIC DNA]</scope>
    <source>
        <strain evidence="2 3">CBS 117.55</strain>
    </source>
</reference>
<keyword evidence="3" id="KW-1185">Reference proteome</keyword>